<accession>A0A2S8FES4</accession>
<dbReference type="PANTHER" id="PTHR30093:SF2">
    <property type="entry name" value="TYPE II SECRETION SYSTEM PROTEIN H"/>
    <property type="match status" value="1"/>
</dbReference>
<organism evidence="2 3">
    <name type="scientific">Blastopirellula marina</name>
    <dbReference type="NCBI Taxonomy" id="124"/>
    <lineage>
        <taxon>Bacteria</taxon>
        <taxon>Pseudomonadati</taxon>
        <taxon>Planctomycetota</taxon>
        <taxon>Planctomycetia</taxon>
        <taxon>Pirellulales</taxon>
        <taxon>Pirellulaceae</taxon>
        <taxon>Blastopirellula</taxon>
    </lineage>
</organism>
<evidence type="ECO:0000259" key="1">
    <source>
        <dbReference type="Pfam" id="PF07596"/>
    </source>
</evidence>
<dbReference type="OrthoDB" id="254858at2"/>
<protein>
    <submittedName>
        <fullName evidence="2">Prepilin-type cleavage/methylation domain-containing protein</fullName>
    </submittedName>
</protein>
<dbReference type="SUPFAM" id="SSF54523">
    <property type="entry name" value="Pili subunits"/>
    <property type="match status" value="1"/>
</dbReference>
<dbReference type="InterPro" id="IPR045584">
    <property type="entry name" value="Pilin-like"/>
</dbReference>
<dbReference type="Pfam" id="PF07963">
    <property type="entry name" value="N_methyl"/>
    <property type="match status" value="1"/>
</dbReference>
<comment type="caution">
    <text evidence="2">The sequence shown here is derived from an EMBL/GenBank/DDBJ whole genome shotgun (WGS) entry which is preliminary data.</text>
</comment>
<dbReference type="PANTHER" id="PTHR30093">
    <property type="entry name" value="GENERAL SECRETION PATHWAY PROTEIN G"/>
    <property type="match status" value="1"/>
</dbReference>
<name>A0A2S8FES4_9BACT</name>
<dbReference type="Gene3D" id="3.30.700.10">
    <property type="entry name" value="Glycoprotein, Type 4 Pilin"/>
    <property type="match status" value="1"/>
</dbReference>
<dbReference type="InterPro" id="IPR012902">
    <property type="entry name" value="N_methyl_site"/>
</dbReference>
<sequence length="336" mass="36995">MKRKGFTLVELLVVIAIIGVLIALLLPAVQQAREAARRMQCTNQLKQWILATHNYHDTFRKFPTSFQGTGENQWSAQARLLPFLEQKAIETEIDYSVDYHEYHYGGTHETLINGVPLPALRIDALLCPSEVKDQQRVDGSGRPENYPLNYAINMGVWYVYNGSSGGEGAFVPGKYMRMADMTDGTSNTIGFSEVKAYTHYDRDNGPYGASEINSFPNVASYIESNVTTSTRNSGHTEWVDGKTHQTGFTAFFPPNTDFNIGAGSPTPADFTNNREHRATSSSPTLAAVTARSYHPGVVNAAFMDGSVSRVTDTVDLSAYRSAATRNGGEVLSREDL</sequence>
<evidence type="ECO:0000313" key="2">
    <source>
        <dbReference type="EMBL" id="PQO30424.1"/>
    </source>
</evidence>
<dbReference type="Pfam" id="PF07596">
    <property type="entry name" value="SBP_bac_10"/>
    <property type="match status" value="1"/>
</dbReference>
<gene>
    <name evidence="2" type="ORF">C5Y83_23975</name>
</gene>
<feature type="domain" description="DUF1559" evidence="1">
    <location>
        <begin position="30"/>
        <end position="316"/>
    </location>
</feature>
<dbReference type="RefSeq" id="WP_105332329.1">
    <property type="nucleotide sequence ID" value="NZ_PUHY01000014.1"/>
</dbReference>
<dbReference type="AlphaFoldDB" id="A0A2S8FES4"/>
<dbReference type="PROSITE" id="PS00409">
    <property type="entry name" value="PROKAR_NTER_METHYL"/>
    <property type="match status" value="1"/>
</dbReference>
<evidence type="ECO:0000313" key="3">
    <source>
        <dbReference type="Proteomes" id="UP000238322"/>
    </source>
</evidence>
<dbReference type="NCBIfam" id="TIGR02532">
    <property type="entry name" value="IV_pilin_GFxxxE"/>
    <property type="match status" value="1"/>
</dbReference>
<reference evidence="2 3" key="1">
    <citation type="submission" date="2018-02" db="EMBL/GenBank/DDBJ databases">
        <title>Comparative genomes isolates from brazilian mangrove.</title>
        <authorList>
            <person name="Araujo J.E."/>
            <person name="Taketani R.G."/>
            <person name="Silva M.C.P."/>
            <person name="Loureco M.V."/>
            <person name="Andreote F.D."/>
        </authorList>
    </citation>
    <scope>NUCLEOTIDE SEQUENCE [LARGE SCALE GENOMIC DNA]</scope>
    <source>
        <strain evidence="2 3">Hex-1 MGV</strain>
    </source>
</reference>
<dbReference type="InterPro" id="IPR011453">
    <property type="entry name" value="DUF1559"/>
</dbReference>
<dbReference type="EMBL" id="PUHY01000014">
    <property type="protein sequence ID" value="PQO30424.1"/>
    <property type="molecule type" value="Genomic_DNA"/>
</dbReference>
<dbReference type="NCBIfam" id="TIGR04294">
    <property type="entry name" value="pre_pil_HX9DG"/>
    <property type="match status" value="1"/>
</dbReference>
<dbReference type="InterPro" id="IPR027558">
    <property type="entry name" value="Pre_pil_HX9DG_C"/>
</dbReference>
<proteinExistence type="predicted"/>
<dbReference type="Proteomes" id="UP000238322">
    <property type="component" value="Unassembled WGS sequence"/>
</dbReference>